<proteinExistence type="predicted"/>
<protein>
    <submittedName>
        <fullName evidence="1">Uncharacterized protein</fullName>
    </submittedName>
</protein>
<dbReference type="EMBL" id="ML208418">
    <property type="protein sequence ID" value="TFK66006.1"/>
    <property type="molecule type" value="Genomic_DNA"/>
</dbReference>
<evidence type="ECO:0000313" key="2">
    <source>
        <dbReference type="Proteomes" id="UP000308600"/>
    </source>
</evidence>
<accession>A0ACD3AJW0</accession>
<sequence length="610" mass="69671">MAAFRDDDDYLISNKSFEVVYPNEYSEAVLDAQKVLISTDERDEIVDDIFEHPLLDLMPIFDHVRNTNLPLSSNDIEAVKSLVKECKREITAFHTKIEGLIPSVLAMIRELAETSSHLIRQKRQIRLGEFILSRPKHLPQDVLEQVFLTCWQMQDFTARLTRTGVPLQLAGVSHRWRAIALGMPILWSNIRIESASSIPRAIAWFNRCRTTPFLTLNVSRGHITPSQLDKLFEFIKTSSIPIRLRKLDLEIPQANLAKKVWDTLLGGSASEGLEELVILDSHQPDPIPKSVRRLYMHNPPASWVYSHPPSGLTVLCVTMKDVSIHWRMVESILFHCPKLERVTLRTIQSGLQPECPNRLGSLIAPTILENLVYLGISNDCDEVDLPNDFLGSFHFPNLWVFQYRVKPGGFSRPAWLISHPLLAHIHHLTLQIDPEVSLETFRSILWPASSLEELSIFCDDTSLQNLFQLLSNPSSTTSSSLLPSLKSLYLGGWGQSRTKVHTPALVEFLRAWSPSIRGDEHCLTHLTFRAWYNIYDIPIQLNIGHEIREANPFLKIRAIRSAKTSWLVNMPLMFMTYPLPFNREDEPGEVMDGEDEGKWKVKTGQIYRIV</sequence>
<evidence type="ECO:0000313" key="1">
    <source>
        <dbReference type="EMBL" id="TFK66006.1"/>
    </source>
</evidence>
<reference evidence="1 2" key="1">
    <citation type="journal article" date="2019" name="Nat. Ecol. Evol.">
        <title>Megaphylogeny resolves global patterns of mushroom evolution.</title>
        <authorList>
            <person name="Varga T."/>
            <person name="Krizsan K."/>
            <person name="Foldi C."/>
            <person name="Dima B."/>
            <person name="Sanchez-Garcia M."/>
            <person name="Sanchez-Ramirez S."/>
            <person name="Szollosi G.J."/>
            <person name="Szarkandi J.G."/>
            <person name="Papp V."/>
            <person name="Albert L."/>
            <person name="Andreopoulos W."/>
            <person name="Angelini C."/>
            <person name="Antonin V."/>
            <person name="Barry K.W."/>
            <person name="Bougher N.L."/>
            <person name="Buchanan P."/>
            <person name="Buyck B."/>
            <person name="Bense V."/>
            <person name="Catcheside P."/>
            <person name="Chovatia M."/>
            <person name="Cooper J."/>
            <person name="Damon W."/>
            <person name="Desjardin D."/>
            <person name="Finy P."/>
            <person name="Geml J."/>
            <person name="Haridas S."/>
            <person name="Hughes K."/>
            <person name="Justo A."/>
            <person name="Karasinski D."/>
            <person name="Kautmanova I."/>
            <person name="Kiss B."/>
            <person name="Kocsube S."/>
            <person name="Kotiranta H."/>
            <person name="LaButti K.M."/>
            <person name="Lechner B.E."/>
            <person name="Liimatainen K."/>
            <person name="Lipzen A."/>
            <person name="Lukacs Z."/>
            <person name="Mihaltcheva S."/>
            <person name="Morgado L.N."/>
            <person name="Niskanen T."/>
            <person name="Noordeloos M.E."/>
            <person name="Ohm R.A."/>
            <person name="Ortiz-Santana B."/>
            <person name="Ovrebo C."/>
            <person name="Racz N."/>
            <person name="Riley R."/>
            <person name="Savchenko A."/>
            <person name="Shiryaev A."/>
            <person name="Soop K."/>
            <person name="Spirin V."/>
            <person name="Szebenyi C."/>
            <person name="Tomsovsky M."/>
            <person name="Tulloss R.E."/>
            <person name="Uehling J."/>
            <person name="Grigoriev I.V."/>
            <person name="Vagvolgyi C."/>
            <person name="Papp T."/>
            <person name="Martin F.M."/>
            <person name="Miettinen O."/>
            <person name="Hibbett D.S."/>
            <person name="Nagy L.G."/>
        </authorList>
    </citation>
    <scope>NUCLEOTIDE SEQUENCE [LARGE SCALE GENOMIC DNA]</scope>
    <source>
        <strain evidence="1 2">NL-1719</strain>
    </source>
</reference>
<organism evidence="1 2">
    <name type="scientific">Pluteus cervinus</name>
    <dbReference type="NCBI Taxonomy" id="181527"/>
    <lineage>
        <taxon>Eukaryota</taxon>
        <taxon>Fungi</taxon>
        <taxon>Dikarya</taxon>
        <taxon>Basidiomycota</taxon>
        <taxon>Agaricomycotina</taxon>
        <taxon>Agaricomycetes</taxon>
        <taxon>Agaricomycetidae</taxon>
        <taxon>Agaricales</taxon>
        <taxon>Pluteineae</taxon>
        <taxon>Pluteaceae</taxon>
        <taxon>Pluteus</taxon>
    </lineage>
</organism>
<dbReference type="Proteomes" id="UP000308600">
    <property type="component" value="Unassembled WGS sequence"/>
</dbReference>
<name>A0ACD3AJW0_9AGAR</name>
<keyword evidence="2" id="KW-1185">Reference proteome</keyword>
<gene>
    <name evidence="1" type="ORF">BDN72DRAFT_962072</name>
</gene>